<protein>
    <recommendedName>
        <fullName evidence="2">RNA 2',3'-cyclic phosphodiesterase</fullName>
        <shortName evidence="2">RNA 2',3'-CPDase</shortName>
        <ecNumber evidence="2">3.1.4.58</ecNumber>
    </recommendedName>
</protein>
<dbReference type="Pfam" id="PF13563">
    <property type="entry name" value="2_5_RNA_ligase2"/>
    <property type="match status" value="1"/>
</dbReference>
<dbReference type="RefSeq" id="WP_327605456.1">
    <property type="nucleotide sequence ID" value="NZ_JARZFX010000001.1"/>
</dbReference>
<feature type="active site" description="Proton acceptor" evidence="2">
    <location>
        <position position="129"/>
    </location>
</feature>
<dbReference type="SUPFAM" id="SSF55144">
    <property type="entry name" value="LigT-like"/>
    <property type="match status" value="1"/>
</dbReference>
<keyword evidence="4" id="KW-1185">Reference proteome</keyword>
<dbReference type="EMBL" id="JARZFX010000001">
    <property type="protein sequence ID" value="MEC5421879.1"/>
    <property type="molecule type" value="Genomic_DNA"/>
</dbReference>
<evidence type="ECO:0000256" key="2">
    <source>
        <dbReference type="HAMAP-Rule" id="MF_01940"/>
    </source>
</evidence>
<dbReference type="PANTHER" id="PTHR35561">
    <property type="entry name" value="RNA 2',3'-CYCLIC PHOSPHODIESTERASE"/>
    <property type="match status" value="1"/>
</dbReference>
<comment type="similarity">
    <text evidence="2">Belongs to the 2H phosphoesterase superfamily. ThpR family.</text>
</comment>
<sequence>MSSSSHYFIAIPLPELLREQLSNWQDELRTKVSYKQWPHKQDLHITLKFLGAVADNKLDALQKELKRVEHINGFSTFAGQLGTFGNYQQPRVLWAGVEPSSDLLHLYELVESCAANAGFQIERRPYRPHITLAKKWANDSIVESIEVIKQKFSEKQVLYVGEIALYEIHPTRNPKYNAISRYRLRGGG</sequence>
<dbReference type="NCBIfam" id="TIGR02258">
    <property type="entry name" value="2_5_ligase"/>
    <property type="match status" value="1"/>
</dbReference>
<evidence type="ECO:0000313" key="3">
    <source>
        <dbReference type="EMBL" id="MEC5421879.1"/>
    </source>
</evidence>
<keyword evidence="1 2" id="KW-0378">Hydrolase</keyword>
<dbReference type="PANTHER" id="PTHR35561:SF1">
    <property type="entry name" value="RNA 2',3'-CYCLIC PHOSPHODIESTERASE"/>
    <property type="match status" value="1"/>
</dbReference>
<evidence type="ECO:0000256" key="1">
    <source>
        <dbReference type="ARBA" id="ARBA00022801"/>
    </source>
</evidence>
<dbReference type="EC" id="3.1.4.58" evidence="2"/>
<dbReference type="Gene3D" id="3.90.1140.10">
    <property type="entry name" value="Cyclic phosphodiesterase"/>
    <property type="match status" value="1"/>
</dbReference>
<comment type="function">
    <text evidence="2">Hydrolyzes RNA 2',3'-cyclic phosphodiester to an RNA 2'-phosphomonoester.</text>
</comment>
<dbReference type="InterPro" id="IPR009097">
    <property type="entry name" value="Cyclic_Pdiesterase"/>
</dbReference>
<accession>A0ABU6KBP4</accession>
<feature type="short sequence motif" description="HXTX 2" evidence="2">
    <location>
        <begin position="129"/>
        <end position="132"/>
    </location>
</feature>
<organism evidence="3 4">
    <name type="scientific">Virgibacillus tibetensis</name>
    <dbReference type="NCBI Taxonomy" id="3042313"/>
    <lineage>
        <taxon>Bacteria</taxon>
        <taxon>Bacillati</taxon>
        <taxon>Bacillota</taxon>
        <taxon>Bacilli</taxon>
        <taxon>Bacillales</taxon>
        <taxon>Bacillaceae</taxon>
        <taxon>Virgibacillus</taxon>
    </lineage>
</organism>
<comment type="caution">
    <text evidence="3">The sequence shown here is derived from an EMBL/GenBank/DDBJ whole genome shotgun (WGS) entry which is preliminary data.</text>
</comment>
<feature type="short sequence motif" description="HXTX 1" evidence="2">
    <location>
        <begin position="44"/>
        <end position="47"/>
    </location>
</feature>
<comment type="catalytic activity">
    <reaction evidence="2">
        <text>a 3'-end 2',3'-cyclophospho-ribonucleotide-RNA + H2O = a 3'-end 2'-phospho-ribonucleotide-RNA + H(+)</text>
        <dbReference type="Rhea" id="RHEA:11828"/>
        <dbReference type="Rhea" id="RHEA-COMP:10464"/>
        <dbReference type="Rhea" id="RHEA-COMP:17353"/>
        <dbReference type="ChEBI" id="CHEBI:15377"/>
        <dbReference type="ChEBI" id="CHEBI:15378"/>
        <dbReference type="ChEBI" id="CHEBI:83064"/>
        <dbReference type="ChEBI" id="CHEBI:173113"/>
        <dbReference type="EC" id="3.1.4.58"/>
    </reaction>
</comment>
<dbReference type="Proteomes" id="UP001335737">
    <property type="component" value="Unassembled WGS sequence"/>
</dbReference>
<dbReference type="InterPro" id="IPR004175">
    <property type="entry name" value="RNA_CPDase"/>
</dbReference>
<proteinExistence type="inferred from homology"/>
<evidence type="ECO:0000313" key="4">
    <source>
        <dbReference type="Proteomes" id="UP001335737"/>
    </source>
</evidence>
<name>A0ABU6KBP4_9BACI</name>
<feature type="active site" description="Proton donor" evidence="2">
    <location>
        <position position="44"/>
    </location>
</feature>
<gene>
    <name evidence="3" type="primary">thpR</name>
    <name evidence="3" type="ORF">QGM71_00035</name>
</gene>
<dbReference type="HAMAP" id="MF_01940">
    <property type="entry name" value="RNA_CPDase"/>
    <property type="match status" value="1"/>
</dbReference>
<reference evidence="3 4" key="1">
    <citation type="journal article" date="2024" name="Int. J. Syst. Evol. Microbiol.">
        <title>Virgibacillus tibetensis sp. nov., isolated from salt lake on the Tibetan Plateau of China.</title>
        <authorList>
            <person name="Phurbu D."/>
            <person name="Liu Z.-X."/>
            <person name="Wang R."/>
            <person name="Zheng Y.-Y."/>
            <person name="Liu H.-C."/>
            <person name="Zhou Y.-G."/>
            <person name="Yu Y.-J."/>
            <person name="Li A.-H."/>
        </authorList>
    </citation>
    <scope>NUCLEOTIDE SEQUENCE [LARGE SCALE GENOMIC DNA]</scope>
    <source>
        <strain evidence="3 4">C22-A2</strain>
    </source>
</reference>